<evidence type="ECO:0000256" key="2">
    <source>
        <dbReference type="ARBA" id="ARBA00011977"/>
    </source>
</evidence>
<dbReference type="Gene3D" id="3.40.50.150">
    <property type="entry name" value="Vaccinia Virus protein VP39"/>
    <property type="match status" value="1"/>
</dbReference>
<keyword evidence="3" id="KW-0489">Methyltransferase</keyword>
<comment type="catalytic activity">
    <reaction evidence="1">
        <text>guanosine(46) in tRNA + S-adenosyl-L-methionine = N(7)-methylguanosine(46) in tRNA + S-adenosyl-L-homocysteine</text>
        <dbReference type="Rhea" id="RHEA:42708"/>
        <dbReference type="Rhea" id="RHEA-COMP:10188"/>
        <dbReference type="Rhea" id="RHEA-COMP:10189"/>
        <dbReference type="ChEBI" id="CHEBI:57856"/>
        <dbReference type="ChEBI" id="CHEBI:59789"/>
        <dbReference type="ChEBI" id="CHEBI:74269"/>
        <dbReference type="ChEBI" id="CHEBI:74480"/>
        <dbReference type="EC" id="2.1.1.33"/>
    </reaction>
</comment>
<organism evidence="8 9">
    <name type="scientific">Discostella pseudostelligera</name>
    <dbReference type="NCBI Taxonomy" id="259834"/>
    <lineage>
        <taxon>Eukaryota</taxon>
        <taxon>Sar</taxon>
        <taxon>Stramenopiles</taxon>
        <taxon>Ochrophyta</taxon>
        <taxon>Bacillariophyta</taxon>
        <taxon>Coscinodiscophyceae</taxon>
        <taxon>Thalassiosirophycidae</taxon>
        <taxon>Stephanodiscales</taxon>
        <taxon>Stephanodiscaceae</taxon>
        <taxon>Discostella</taxon>
    </lineage>
</organism>
<dbReference type="EMBL" id="JALLBG020000182">
    <property type="protein sequence ID" value="KAL3760523.1"/>
    <property type="molecule type" value="Genomic_DNA"/>
</dbReference>
<dbReference type="Proteomes" id="UP001530293">
    <property type="component" value="Unassembled WGS sequence"/>
</dbReference>
<feature type="compositionally biased region" description="Low complexity" evidence="7">
    <location>
        <begin position="254"/>
        <end position="265"/>
    </location>
</feature>
<protein>
    <recommendedName>
        <fullName evidence="2">tRNA (guanine(46)-N(7))-methyltransferase</fullName>
        <ecNumber evidence="2">2.1.1.33</ecNumber>
    </recommendedName>
</protein>
<dbReference type="SUPFAM" id="SSF53335">
    <property type="entry name" value="S-adenosyl-L-methionine-dependent methyltransferases"/>
    <property type="match status" value="1"/>
</dbReference>
<name>A0ABD3MC64_9STRA</name>
<keyword evidence="6" id="KW-0819">tRNA processing</keyword>
<evidence type="ECO:0000256" key="1">
    <source>
        <dbReference type="ARBA" id="ARBA00000142"/>
    </source>
</evidence>
<feature type="region of interest" description="Disordered" evidence="7">
    <location>
        <begin position="234"/>
        <end position="265"/>
    </location>
</feature>
<evidence type="ECO:0000256" key="3">
    <source>
        <dbReference type="ARBA" id="ARBA00022603"/>
    </source>
</evidence>
<evidence type="ECO:0000313" key="8">
    <source>
        <dbReference type="EMBL" id="KAL3760523.1"/>
    </source>
</evidence>
<feature type="compositionally biased region" description="Acidic residues" evidence="7">
    <location>
        <begin position="238"/>
        <end position="248"/>
    </location>
</feature>
<dbReference type="EC" id="2.1.1.33" evidence="2"/>
<comment type="caution">
    <text evidence="8">The sequence shown here is derived from an EMBL/GenBank/DDBJ whole genome shotgun (WGS) entry which is preliminary data.</text>
</comment>
<feature type="compositionally biased region" description="Low complexity" evidence="7">
    <location>
        <begin position="146"/>
        <end position="157"/>
    </location>
</feature>
<dbReference type="AlphaFoldDB" id="A0ABD3MC64"/>
<keyword evidence="9" id="KW-1185">Reference proteome</keyword>
<gene>
    <name evidence="8" type="ORF">ACHAWU_001858</name>
</gene>
<evidence type="ECO:0000256" key="4">
    <source>
        <dbReference type="ARBA" id="ARBA00022679"/>
    </source>
</evidence>
<dbReference type="Pfam" id="PF02390">
    <property type="entry name" value="Methyltransf_4"/>
    <property type="match status" value="1"/>
</dbReference>
<keyword evidence="4" id="KW-0808">Transferase</keyword>
<feature type="region of interest" description="Disordered" evidence="7">
    <location>
        <begin position="110"/>
        <end position="161"/>
    </location>
</feature>
<sequence length="491" mass="54581">MRVNKGQGMATPPSSLQYFIIRMMQLLLLLGPRCSKTVGAYHISSHVRRRDVDILKLSRHHAHRRSFVAASNNSYVSSSSSSLGLHPSGLTAHLNGRFAPRSSTRMIHHAAATDAEAEAVSGTVIETPNSADESDKTNDDDDNDDTNNTPPNSIIPPWSLPSLKSASSKTYSRFRQHVNPLSRRYSMSAELPPNWPYSVFDNVELPLYLDIGCGKGGFLLELAGAKVRGRVMPSTTYNDEDEEEEVESNYDGTAAPSSSAASSSSLWPLPPHMNYLGLEIRPGVSQYAQARVTKRKLDGVVSFVGCNANVDLDRLLTLYHESNNDYDIQNNNDINNINNTRRLAFVSIQFPDPHFKKAHNKRRVVTDQLVSTLAKFMEEGSAVFLQSDVKDALVSMREKFVEEEELDEEDVTTDRVGGRRNERESLGAARFFDEIQAQPSETINEAEEYGMANPIGVPTEREKSVLVQGLPVYRTMFRRNGIAFEGLLPSD</sequence>
<reference evidence="8 9" key="1">
    <citation type="submission" date="2024-10" db="EMBL/GenBank/DDBJ databases">
        <title>Updated reference genomes for cyclostephanoid diatoms.</title>
        <authorList>
            <person name="Roberts W.R."/>
            <person name="Alverson A.J."/>
        </authorList>
    </citation>
    <scope>NUCLEOTIDE SEQUENCE [LARGE SCALE GENOMIC DNA]</scope>
    <source>
        <strain evidence="8 9">AJA232-27</strain>
    </source>
</reference>
<evidence type="ECO:0000256" key="5">
    <source>
        <dbReference type="ARBA" id="ARBA00022691"/>
    </source>
</evidence>
<dbReference type="GO" id="GO:0008176">
    <property type="term" value="F:tRNA (guanine(46)-N7)-methyltransferase activity"/>
    <property type="evidence" value="ECO:0007669"/>
    <property type="project" value="UniProtKB-EC"/>
</dbReference>
<dbReference type="PROSITE" id="PS51625">
    <property type="entry name" value="SAM_MT_TRMB"/>
    <property type="match status" value="1"/>
</dbReference>
<accession>A0ABD3MC64</accession>
<evidence type="ECO:0000256" key="6">
    <source>
        <dbReference type="ARBA" id="ARBA00022694"/>
    </source>
</evidence>
<evidence type="ECO:0000313" key="9">
    <source>
        <dbReference type="Proteomes" id="UP001530293"/>
    </source>
</evidence>
<dbReference type="PANTHER" id="PTHR23417:SF21">
    <property type="entry name" value="TRNA (GUANINE-N(7)-)-METHYLTRANSFERASE"/>
    <property type="match status" value="1"/>
</dbReference>
<evidence type="ECO:0000256" key="7">
    <source>
        <dbReference type="SAM" id="MobiDB-lite"/>
    </source>
</evidence>
<dbReference type="InterPro" id="IPR003358">
    <property type="entry name" value="tRNA_(Gua-N-7)_MeTrfase_Trmb"/>
</dbReference>
<proteinExistence type="predicted"/>
<keyword evidence="5" id="KW-0949">S-adenosyl-L-methionine</keyword>
<dbReference type="PANTHER" id="PTHR23417">
    <property type="entry name" value="3-DEOXY-D-MANNO-OCTULOSONIC-ACID TRANSFERASE/TRNA GUANINE-N 7 - -METHYLTRANSFERASE"/>
    <property type="match status" value="1"/>
</dbReference>
<dbReference type="InterPro" id="IPR029063">
    <property type="entry name" value="SAM-dependent_MTases_sf"/>
</dbReference>